<dbReference type="Gene3D" id="3.90.1140.10">
    <property type="entry name" value="Cyclic phosphodiesterase"/>
    <property type="match status" value="1"/>
</dbReference>
<reference evidence="2" key="1">
    <citation type="submission" date="2020-05" db="EMBL/GenBank/DDBJ databases">
        <authorList>
            <person name="Chiriac C."/>
            <person name="Salcher M."/>
            <person name="Ghai R."/>
            <person name="Kavagutti S V."/>
        </authorList>
    </citation>
    <scope>NUCLEOTIDE SEQUENCE</scope>
</reference>
<gene>
    <name evidence="2" type="ORF">UFOPK3789_00982</name>
</gene>
<dbReference type="SUPFAM" id="SSF55144">
    <property type="entry name" value="LigT-like"/>
    <property type="match status" value="1"/>
</dbReference>
<dbReference type="GO" id="GO:0008664">
    <property type="term" value="F:RNA 2',3'-cyclic 3'-phosphodiesterase activity"/>
    <property type="evidence" value="ECO:0007669"/>
    <property type="project" value="InterPro"/>
</dbReference>
<dbReference type="PANTHER" id="PTHR35561:SF1">
    <property type="entry name" value="RNA 2',3'-CYCLIC PHOSPHODIESTERASE"/>
    <property type="match status" value="1"/>
</dbReference>
<organism evidence="2">
    <name type="scientific">freshwater metagenome</name>
    <dbReference type="NCBI Taxonomy" id="449393"/>
    <lineage>
        <taxon>unclassified sequences</taxon>
        <taxon>metagenomes</taxon>
        <taxon>ecological metagenomes</taxon>
    </lineage>
</organism>
<keyword evidence="1" id="KW-0378">Hydrolase</keyword>
<protein>
    <submittedName>
        <fullName evidence="2">Unannotated protein</fullName>
    </submittedName>
</protein>
<evidence type="ECO:0000313" key="2">
    <source>
        <dbReference type="EMBL" id="CAB4955908.1"/>
    </source>
</evidence>
<dbReference type="Pfam" id="PF13563">
    <property type="entry name" value="2_5_RNA_ligase2"/>
    <property type="match status" value="1"/>
</dbReference>
<dbReference type="GO" id="GO:0004113">
    <property type="term" value="F:2',3'-cyclic-nucleotide 3'-phosphodiesterase activity"/>
    <property type="evidence" value="ECO:0007669"/>
    <property type="project" value="InterPro"/>
</dbReference>
<sequence length="191" mass="20980">MKSSNDSLRRLFVAVVPPLQVVEAVTSLLPRESSRLMQWTTPIRLHISIDFLGRVNGVDSFLQDLSARVGVIDPFTVRLRGAGAFPEARRAEVFWLGIEDAESGLRAAHLLVLEAARVHGVRIASHIFTPQLTIARLNRKTDLRPDIAALEGVAIGEPWLVEEILLLDAPKPRGSKGDVPFAQIGTLRLGQ</sequence>
<dbReference type="InterPro" id="IPR004175">
    <property type="entry name" value="RNA_CPDase"/>
</dbReference>
<evidence type="ECO:0000256" key="1">
    <source>
        <dbReference type="ARBA" id="ARBA00022801"/>
    </source>
</evidence>
<accession>A0A6J7KI01</accession>
<dbReference type="PANTHER" id="PTHR35561">
    <property type="entry name" value="RNA 2',3'-CYCLIC PHOSPHODIESTERASE"/>
    <property type="match status" value="1"/>
</dbReference>
<dbReference type="AlphaFoldDB" id="A0A6J7KI01"/>
<proteinExistence type="inferred from homology"/>
<dbReference type="InterPro" id="IPR009097">
    <property type="entry name" value="Cyclic_Pdiesterase"/>
</dbReference>
<name>A0A6J7KI01_9ZZZZ</name>
<dbReference type="HAMAP" id="MF_01940">
    <property type="entry name" value="RNA_CPDase"/>
    <property type="match status" value="1"/>
</dbReference>
<dbReference type="EMBL" id="CAFBNL010000055">
    <property type="protein sequence ID" value="CAB4955908.1"/>
    <property type="molecule type" value="Genomic_DNA"/>
</dbReference>